<comment type="caution">
    <text evidence="1">The sequence shown here is derived from an EMBL/GenBank/DDBJ whole genome shotgun (WGS) entry which is preliminary data.</text>
</comment>
<dbReference type="Proteomes" id="UP000053060">
    <property type="component" value="Unassembled WGS sequence"/>
</dbReference>
<dbReference type="RefSeq" id="WP_060650641.1">
    <property type="nucleotide sequence ID" value="NZ_AZXY01000001.1"/>
</dbReference>
<dbReference type="Pfam" id="PF13450">
    <property type="entry name" value="NAD_binding_8"/>
    <property type="match status" value="1"/>
</dbReference>
<dbReference type="PATRIC" id="fig|1441730.3.peg.780"/>
<dbReference type="EMBL" id="AZXY01000001">
    <property type="protein sequence ID" value="KSZ60536.1"/>
    <property type="molecule type" value="Genomic_DNA"/>
</dbReference>
<dbReference type="PANTHER" id="PTHR10668:SF105">
    <property type="entry name" value="DEHYDROGENASE-RELATED"/>
    <property type="match status" value="1"/>
</dbReference>
<dbReference type="SUPFAM" id="SSF51905">
    <property type="entry name" value="FAD/NAD(P)-binding domain"/>
    <property type="match status" value="1"/>
</dbReference>
<reference evidence="2" key="1">
    <citation type="submission" date="2015-01" db="EMBL/GenBank/DDBJ databases">
        <title>Draft genome sequence of Rhodococcus pyridinivorans strain KG-16, a hydrocarbon-degrading bacterium.</title>
        <authorList>
            <person name="Aggarwal R.K."/>
            <person name="Dawar C."/>
        </authorList>
    </citation>
    <scope>NUCLEOTIDE SEQUENCE [LARGE SCALE GENOMIC DNA]</scope>
    <source>
        <strain evidence="2">KG-16</strain>
    </source>
</reference>
<dbReference type="PANTHER" id="PTHR10668">
    <property type="entry name" value="PHYTOENE DEHYDROGENASE"/>
    <property type="match status" value="1"/>
</dbReference>
<gene>
    <name evidence="1" type="ORF">Z045_03705</name>
</gene>
<dbReference type="AlphaFoldDB" id="A0A0V9UR96"/>
<dbReference type="InterPro" id="IPR036188">
    <property type="entry name" value="FAD/NAD-bd_sf"/>
</dbReference>
<organism evidence="1 2">
    <name type="scientific">Rhodococcus pyridinivorans KG-16</name>
    <dbReference type="NCBI Taxonomy" id="1441730"/>
    <lineage>
        <taxon>Bacteria</taxon>
        <taxon>Bacillati</taxon>
        <taxon>Actinomycetota</taxon>
        <taxon>Actinomycetes</taxon>
        <taxon>Mycobacteriales</taxon>
        <taxon>Nocardiaceae</taxon>
        <taxon>Rhodococcus</taxon>
    </lineage>
</organism>
<proteinExistence type="predicted"/>
<sequence>MSDATVDAVVIGAGPNGLTAAAVLADAGWDVLVLEEQPEPGGAVRSAELHPGYCADLFSAFYPLGVASPAFQALDLASHGLRWARSPKAFGHPLGPDDEDAIVVSPDPTDTAADLERRCVGDGEAWLALFDQWKQVRGALLELLLGPFPPVRGSVDLLRTMKTGDLLRYARMLALPVTRMSSELFGGSAARLLLLGNAMHADTPPEAPGSGVMGYMLTMLAQDVGFPAPVGGAGALTDALVRRGASAGAQLRCDSPVVGVEVQGGRVSAVRTAGGERVKVRRAVLADTSAPALYTRLLPADAVGSRVLDDLRKFEWDTPVVKVNYALDGRVPWRSPSLSGAGTVHVGADTDAMIRWSADLSTGVVPESPFLLLGQMTTTDATRSPEGTESCWAYTHLPRGITDDASADHLAERVDAQLESYAPGFGARVVGRHVQRPGDLEAADANLVGGAVNGGTAQVHQQLFLRPTPGFGGPQTPVEGVYLASSGAHPGGGVHGMGGWNAAHAALADGKRTAPVTRRVRNAARRVLFS</sequence>
<evidence type="ECO:0000313" key="2">
    <source>
        <dbReference type="Proteomes" id="UP000053060"/>
    </source>
</evidence>
<accession>A0A0V9UR96</accession>
<name>A0A0V9UR96_9NOCA</name>
<protein>
    <submittedName>
        <fullName evidence="1">FAD-dependent oxidoreductase</fullName>
    </submittedName>
</protein>
<evidence type="ECO:0000313" key="1">
    <source>
        <dbReference type="EMBL" id="KSZ60536.1"/>
    </source>
</evidence>
<dbReference type="Gene3D" id="3.50.50.60">
    <property type="entry name" value="FAD/NAD(P)-binding domain"/>
    <property type="match status" value="2"/>
</dbReference>
<reference evidence="1 2" key="2">
    <citation type="journal article" date="2016" name="Genome Announc.">
        <title>Draft Genome Sequence of a Versatile Hydrocarbon-Degrading Bacterium, Rhodococcus pyridinivorans Strain KG-16, Collected from Oil Fields in India.</title>
        <authorList>
            <person name="Aggarwal R.K."/>
            <person name="Dawar C."/>
            <person name="Phanindranath R."/>
            <person name="Mutnuri L."/>
            <person name="Dayal A.M."/>
        </authorList>
    </citation>
    <scope>NUCLEOTIDE SEQUENCE [LARGE SCALE GENOMIC DNA]</scope>
    <source>
        <strain evidence="1 2">KG-16</strain>
    </source>
</reference>